<proteinExistence type="predicted"/>
<dbReference type="Proteomes" id="UP000037510">
    <property type="component" value="Unassembled WGS sequence"/>
</dbReference>
<comment type="caution">
    <text evidence="2">The sequence shown here is derived from an EMBL/GenBank/DDBJ whole genome shotgun (WGS) entry which is preliminary data.</text>
</comment>
<name>A0A0L7LL37_OPEBR</name>
<sequence>MLGERQTRTTETDTQTPTQHSPAEKPALGFGNMAFRKQRNILYATIYEHAIDCLLRYERPFRKLRWMSGDNYGKAEPISSPDTIHVWVFDCGGVACHEATTPVLGTIGTKLTSSAQGIENTTRFAARESIDKTRLRPRTQADAHFQSSYTKRVGVRPQNKGHKVKDGALRTALSPIAIYGRAAQLPIGVGATMPTQPRVGATKVTELQRSITT</sequence>
<dbReference type="EMBL" id="JTDY01000776">
    <property type="protein sequence ID" value="KOB75926.1"/>
    <property type="molecule type" value="Genomic_DNA"/>
</dbReference>
<gene>
    <name evidence="2" type="ORF">OBRU01_06665</name>
</gene>
<protein>
    <submittedName>
        <fullName evidence="2">Uncharacterized protein</fullName>
    </submittedName>
</protein>
<evidence type="ECO:0000313" key="3">
    <source>
        <dbReference type="Proteomes" id="UP000037510"/>
    </source>
</evidence>
<evidence type="ECO:0000313" key="2">
    <source>
        <dbReference type="EMBL" id="KOB75926.1"/>
    </source>
</evidence>
<dbReference type="AlphaFoldDB" id="A0A0L7LL37"/>
<feature type="compositionally biased region" description="Basic and acidic residues" evidence="1">
    <location>
        <begin position="1"/>
        <end position="11"/>
    </location>
</feature>
<organism evidence="2 3">
    <name type="scientific">Operophtera brumata</name>
    <name type="common">Winter moth</name>
    <name type="synonym">Phalaena brumata</name>
    <dbReference type="NCBI Taxonomy" id="104452"/>
    <lineage>
        <taxon>Eukaryota</taxon>
        <taxon>Metazoa</taxon>
        <taxon>Ecdysozoa</taxon>
        <taxon>Arthropoda</taxon>
        <taxon>Hexapoda</taxon>
        <taxon>Insecta</taxon>
        <taxon>Pterygota</taxon>
        <taxon>Neoptera</taxon>
        <taxon>Endopterygota</taxon>
        <taxon>Lepidoptera</taxon>
        <taxon>Glossata</taxon>
        <taxon>Ditrysia</taxon>
        <taxon>Geometroidea</taxon>
        <taxon>Geometridae</taxon>
        <taxon>Larentiinae</taxon>
        <taxon>Operophtera</taxon>
    </lineage>
</organism>
<keyword evidence="3" id="KW-1185">Reference proteome</keyword>
<evidence type="ECO:0000256" key="1">
    <source>
        <dbReference type="SAM" id="MobiDB-lite"/>
    </source>
</evidence>
<reference evidence="2 3" key="1">
    <citation type="journal article" date="2015" name="Genome Biol. Evol.">
        <title>The genome of winter moth (Operophtera brumata) provides a genomic perspective on sexual dimorphism and phenology.</title>
        <authorList>
            <person name="Derks M.F."/>
            <person name="Smit S."/>
            <person name="Salis L."/>
            <person name="Schijlen E."/>
            <person name="Bossers A."/>
            <person name="Mateman C."/>
            <person name="Pijl A.S."/>
            <person name="de Ridder D."/>
            <person name="Groenen M.A."/>
            <person name="Visser M.E."/>
            <person name="Megens H.J."/>
        </authorList>
    </citation>
    <scope>NUCLEOTIDE SEQUENCE [LARGE SCALE GENOMIC DNA]</scope>
    <source>
        <strain evidence="2">WM2013NL</strain>
        <tissue evidence="2">Head and thorax</tissue>
    </source>
</reference>
<feature type="region of interest" description="Disordered" evidence="1">
    <location>
        <begin position="1"/>
        <end position="28"/>
    </location>
</feature>
<accession>A0A0L7LL37</accession>